<evidence type="ECO:0000313" key="3">
    <source>
        <dbReference type="Proteomes" id="UP001057291"/>
    </source>
</evidence>
<accession>A0AAV4LBN3</accession>
<keyword evidence="3" id="KW-1185">Reference proteome</keyword>
<evidence type="ECO:0000313" key="2">
    <source>
        <dbReference type="EMBL" id="GIM45078.1"/>
    </source>
</evidence>
<comment type="caution">
    <text evidence="2">The sequence shown here is derived from an EMBL/GenBank/DDBJ whole genome shotgun (WGS) entry which is preliminary data.</text>
</comment>
<dbReference type="Pfam" id="PF01381">
    <property type="entry name" value="HTH_3"/>
    <property type="match status" value="1"/>
</dbReference>
<sequence>MKIRNHLDTFMKKRNLTLEKLAELSGVSIIALEFLYNGKNYPTTTAARKIAKALDVDIADIWPDLHTREYQTFRIHKSDRVE</sequence>
<organism evidence="2 3">
    <name type="scientific">Collibacillus ludicampi</name>
    <dbReference type="NCBI Taxonomy" id="2771369"/>
    <lineage>
        <taxon>Bacteria</taxon>
        <taxon>Bacillati</taxon>
        <taxon>Bacillota</taxon>
        <taxon>Bacilli</taxon>
        <taxon>Bacillales</taxon>
        <taxon>Alicyclobacillaceae</taxon>
        <taxon>Collibacillus</taxon>
    </lineage>
</organism>
<dbReference type="InterPro" id="IPR010982">
    <property type="entry name" value="Lambda_DNA-bd_dom_sf"/>
</dbReference>
<name>A0AAV4LBN3_9BACL</name>
<feature type="domain" description="HTH cro/C1-type" evidence="1">
    <location>
        <begin position="7"/>
        <end position="61"/>
    </location>
</feature>
<protein>
    <recommendedName>
        <fullName evidence="1">HTH cro/C1-type domain-containing protein</fullName>
    </recommendedName>
</protein>
<proteinExistence type="predicted"/>
<dbReference type="InterPro" id="IPR001387">
    <property type="entry name" value="Cro/C1-type_HTH"/>
</dbReference>
<gene>
    <name evidence="2" type="ORF">DNHGIG_06270</name>
</gene>
<dbReference type="PROSITE" id="PS50943">
    <property type="entry name" value="HTH_CROC1"/>
    <property type="match status" value="1"/>
</dbReference>
<dbReference type="Gene3D" id="1.10.260.40">
    <property type="entry name" value="lambda repressor-like DNA-binding domains"/>
    <property type="match status" value="1"/>
</dbReference>
<dbReference type="RefSeq" id="WP_282198311.1">
    <property type="nucleotide sequence ID" value="NZ_BOQE01000001.1"/>
</dbReference>
<dbReference type="Proteomes" id="UP001057291">
    <property type="component" value="Unassembled WGS sequence"/>
</dbReference>
<reference evidence="2" key="1">
    <citation type="journal article" date="2023" name="Int. J. Syst. Evol. Microbiol.">
        <title>Collibacillus ludicampi gen. nov., sp. nov., a new soil bacterium of the family Alicyclobacillaceae.</title>
        <authorList>
            <person name="Jojima T."/>
            <person name="Ioku Y."/>
            <person name="Fukuta Y."/>
            <person name="Shirasaka N."/>
            <person name="Matsumura Y."/>
            <person name="Mori M."/>
        </authorList>
    </citation>
    <scope>NUCLEOTIDE SEQUENCE</scope>
    <source>
        <strain evidence="2">TP075</strain>
    </source>
</reference>
<dbReference type="EMBL" id="BOQE01000001">
    <property type="protein sequence ID" value="GIM45078.1"/>
    <property type="molecule type" value="Genomic_DNA"/>
</dbReference>
<dbReference type="CDD" id="cd00093">
    <property type="entry name" value="HTH_XRE"/>
    <property type="match status" value="1"/>
</dbReference>
<dbReference type="SUPFAM" id="SSF47413">
    <property type="entry name" value="lambda repressor-like DNA-binding domains"/>
    <property type="match status" value="1"/>
</dbReference>
<dbReference type="AlphaFoldDB" id="A0AAV4LBN3"/>
<dbReference type="SMART" id="SM00530">
    <property type="entry name" value="HTH_XRE"/>
    <property type="match status" value="1"/>
</dbReference>
<evidence type="ECO:0000259" key="1">
    <source>
        <dbReference type="PROSITE" id="PS50943"/>
    </source>
</evidence>
<dbReference type="GO" id="GO:0003677">
    <property type="term" value="F:DNA binding"/>
    <property type="evidence" value="ECO:0007669"/>
    <property type="project" value="InterPro"/>
</dbReference>